<dbReference type="Gene3D" id="1.10.260.40">
    <property type="entry name" value="lambda repressor-like DNA-binding domains"/>
    <property type="match status" value="1"/>
</dbReference>
<organism evidence="2 3">
    <name type="scientific">Dyadobacter linearis</name>
    <dbReference type="NCBI Taxonomy" id="2823330"/>
    <lineage>
        <taxon>Bacteria</taxon>
        <taxon>Pseudomonadati</taxon>
        <taxon>Bacteroidota</taxon>
        <taxon>Cytophagia</taxon>
        <taxon>Cytophagales</taxon>
        <taxon>Spirosomataceae</taxon>
        <taxon>Dyadobacter</taxon>
    </lineage>
</organism>
<gene>
    <name evidence="2" type="ORF">DYBT9623_02594</name>
</gene>
<keyword evidence="3" id="KW-1185">Reference proteome</keyword>
<sequence>MVVVNTLMSCILQLDRRIVLLYFADFNTHTNSMNRSMPDFSEKIRAIRMMKGIKQIEIAQLLNVRQQSISKLENGKIHIADCVALKIANYLGFESPEEMALFYEKHIDRK</sequence>
<dbReference type="CDD" id="cd00093">
    <property type="entry name" value="HTH_XRE"/>
    <property type="match status" value="1"/>
</dbReference>
<dbReference type="Pfam" id="PF01381">
    <property type="entry name" value="HTH_3"/>
    <property type="match status" value="1"/>
</dbReference>
<proteinExistence type="predicted"/>
<dbReference type="SMART" id="SM00530">
    <property type="entry name" value="HTH_XRE"/>
    <property type="match status" value="1"/>
</dbReference>
<evidence type="ECO:0000259" key="1">
    <source>
        <dbReference type="PROSITE" id="PS50943"/>
    </source>
</evidence>
<name>A0ABM8UQR0_9BACT</name>
<dbReference type="EMBL" id="CAJRAU010000003">
    <property type="protein sequence ID" value="CAG5069857.1"/>
    <property type="molecule type" value="Genomic_DNA"/>
</dbReference>
<dbReference type="PROSITE" id="PS50943">
    <property type="entry name" value="HTH_CROC1"/>
    <property type="match status" value="1"/>
</dbReference>
<evidence type="ECO:0000313" key="2">
    <source>
        <dbReference type="EMBL" id="CAG5069857.1"/>
    </source>
</evidence>
<dbReference type="InterPro" id="IPR001387">
    <property type="entry name" value="Cro/C1-type_HTH"/>
</dbReference>
<accession>A0ABM8UQR0</accession>
<protein>
    <recommendedName>
        <fullName evidence="1">HTH cro/C1-type domain-containing protein</fullName>
    </recommendedName>
</protein>
<evidence type="ECO:0000313" key="3">
    <source>
        <dbReference type="Proteomes" id="UP000679725"/>
    </source>
</evidence>
<dbReference type="InterPro" id="IPR010982">
    <property type="entry name" value="Lambda_DNA-bd_dom_sf"/>
</dbReference>
<feature type="domain" description="HTH cro/C1-type" evidence="1">
    <location>
        <begin position="44"/>
        <end position="99"/>
    </location>
</feature>
<dbReference type="Proteomes" id="UP000679725">
    <property type="component" value="Unassembled WGS sequence"/>
</dbReference>
<reference evidence="2 3" key="1">
    <citation type="submission" date="2021-04" db="EMBL/GenBank/DDBJ databases">
        <authorList>
            <person name="Rodrigo-Torres L."/>
            <person name="Arahal R. D."/>
            <person name="Lucena T."/>
        </authorList>
    </citation>
    <scope>NUCLEOTIDE SEQUENCE [LARGE SCALE GENOMIC DNA]</scope>
    <source>
        <strain evidence="2 3">CECT 9623</strain>
    </source>
</reference>
<dbReference type="SUPFAM" id="SSF47413">
    <property type="entry name" value="lambda repressor-like DNA-binding domains"/>
    <property type="match status" value="1"/>
</dbReference>
<comment type="caution">
    <text evidence="2">The sequence shown here is derived from an EMBL/GenBank/DDBJ whole genome shotgun (WGS) entry which is preliminary data.</text>
</comment>